<evidence type="ECO:0000313" key="2">
    <source>
        <dbReference type="Proteomes" id="UP000251485"/>
    </source>
</evidence>
<dbReference type="Proteomes" id="UP000251485">
    <property type="component" value="Unassembled WGS sequence"/>
</dbReference>
<name>A0A2X2C3E1_PROMI</name>
<accession>A0A2X2C3E1</accession>
<dbReference type="RefSeq" id="WP_165715184.1">
    <property type="nucleotide sequence ID" value="NZ_BRVF01000014.1"/>
</dbReference>
<dbReference type="AlphaFoldDB" id="A0A2X2C3E1"/>
<gene>
    <name evidence="1" type="ORF">NCTC10975_04938</name>
</gene>
<organism evidence="1 2">
    <name type="scientific">Proteus mirabilis</name>
    <dbReference type="NCBI Taxonomy" id="584"/>
    <lineage>
        <taxon>Bacteria</taxon>
        <taxon>Pseudomonadati</taxon>
        <taxon>Pseudomonadota</taxon>
        <taxon>Gammaproteobacteria</taxon>
        <taxon>Enterobacterales</taxon>
        <taxon>Morganellaceae</taxon>
        <taxon>Proteus</taxon>
    </lineage>
</organism>
<sequence>MKKNELVQATRPTRTQLIRSVATSTAIETGQEFRRLEEEMKAKREKFGHLKLAT</sequence>
<evidence type="ECO:0000313" key="1">
    <source>
        <dbReference type="EMBL" id="SPZ03252.1"/>
    </source>
</evidence>
<reference evidence="1 2" key="1">
    <citation type="submission" date="2018-06" db="EMBL/GenBank/DDBJ databases">
        <authorList>
            <consortium name="Pathogen Informatics"/>
            <person name="Doyle S."/>
        </authorList>
    </citation>
    <scope>NUCLEOTIDE SEQUENCE [LARGE SCALE GENOMIC DNA]</scope>
    <source>
        <strain evidence="1 2">NCTC10975</strain>
    </source>
</reference>
<protein>
    <submittedName>
        <fullName evidence="1">Uncharacterized protein</fullName>
    </submittedName>
</protein>
<dbReference type="EMBL" id="UAUE01000035">
    <property type="protein sequence ID" value="SPZ03252.1"/>
    <property type="molecule type" value="Genomic_DNA"/>
</dbReference>
<proteinExistence type="predicted"/>